<dbReference type="InterPro" id="IPR007829">
    <property type="entry name" value="TM2"/>
</dbReference>
<dbReference type="EMBL" id="JARSFG010000043">
    <property type="protein sequence ID" value="MEC1180758.1"/>
    <property type="molecule type" value="Genomic_DNA"/>
</dbReference>
<evidence type="ECO:0000256" key="4">
    <source>
        <dbReference type="ARBA" id="ARBA00023136"/>
    </source>
</evidence>
<feature type="domain" description="TM2" evidence="6">
    <location>
        <begin position="68"/>
        <end position="117"/>
    </location>
</feature>
<comment type="subcellular location">
    <subcellularLocation>
        <location evidence="1">Membrane</location>
        <topology evidence="1">Multi-pass membrane protein</topology>
    </subcellularLocation>
</comment>
<dbReference type="Proteomes" id="UP001344888">
    <property type="component" value="Unassembled WGS sequence"/>
</dbReference>
<keyword evidence="3 5" id="KW-1133">Transmembrane helix</keyword>
<reference evidence="7 8" key="1">
    <citation type="submission" date="2023-03" db="EMBL/GenBank/DDBJ databases">
        <title>Bacillus Genome Sequencing.</title>
        <authorList>
            <person name="Dunlap C."/>
        </authorList>
    </citation>
    <scope>NUCLEOTIDE SEQUENCE [LARGE SCALE GENOMIC DNA]</scope>
    <source>
        <strain evidence="7 8">B-59205</strain>
    </source>
</reference>
<evidence type="ECO:0000256" key="5">
    <source>
        <dbReference type="SAM" id="Phobius"/>
    </source>
</evidence>
<accession>A0AAW9NZU1</accession>
<evidence type="ECO:0000256" key="2">
    <source>
        <dbReference type="ARBA" id="ARBA00022692"/>
    </source>
</evidence>
<dbReference type="AlphaFoldDB" id="A0AAW9NZU1"/>
<evidence type="ECO:0000313" key="8">
    <source>
        <dbReference type="Proteomes" id="UP001344888"/>
    </source>
</evidence>
<proteinExistence type="predicted"/>
<evidence type="ECO:0000256" key="3">
    <source>
        <dbReference type="ARBA" id="ARBA00022989"/>
    </source>
</evidence>
<protein>
    <submittedName>
        <fullName evidence="7">TM2 domain-containing protein</fullName>
    </submittedName>
</protein>
<evidence type="ECO:0000256" key="1">
    <source>
        <dbReference type="ARBA" id="ARBA00004141"/>
    </source>
</evidence>
<sequence length="143" mass="16090">MSNLKCSQCGAPVETNRTHCKYCGGKYNFPSQAAAQANMDESTFQQRTSQTSGHREYASGIDPSWPIKSQGLAAFLAFFFGGLGLHKFYLGRPWMGLFYLLFCWSGAPTAIGMIEGIVYLLQNKHNFQVKNKVRINYLLKDNF</sequence>
<organism evidence="7 8">
    <name type="scientific">Metasolibacillus meyeri</name>
    <dbReference type="NCBI Taxonomy" id="1071052"/>
    <lineage>
        <taxon>Bacteria</taxon>
        <taxon>Bacillati</taxon>
        <taxon>Bacillota</taxon>
        <taxon>Bacilli</taxon>
        <taxon>Bacillales</taxon>
        <taxon>Caryophanaceae</taxon>
        <taxon>Metasolibacillus</taxon>
    </lineage>
</organism>
<evidence type="ECO:0000313" key="7">
    <source>
        <dbReference type="EMBL" id="MEC1180758.1"/>
    </source>
</evidence>
<gene>
    <name evidence="7" type="ORF">P9B03_20095</name>
</gene>
<feature type="transmembrane region" description="Helical" evidence="5">
    <location>
        <begin position="72"/>
        <end position="90"/>
    </location>
</feature>
<feature type="transmembrane region" description="Helical" evidence="5">
    <location>
        <begin position="96"/>
        <end position="121"/>
    </location>
</feature>
<evidence type="ECO:0000259" key="6">
    <source>
        <dbReference type="Pfam" id="PF05154"/>
    </source>
</evidence>
<comment type="caution">
    <text evidence="7">The sequence shown here is derived from an EMBL/GenBank/DDBJ whole genome shotgun (WGS) entry which is preliminary data.</text>
</comment>
<name>A0AAW9NZU1_9BACL</name>
<dbReference type="RefSeq" id="WP_411830097.1">
    <property type="nucleotide sequence ID" value="NZ_JARSFG010000043.1"/>
</dbReference>
<dbReference type="Pfam" id="PF05154">
    <property type="entry name" value="TM2"/>
    <property type="match status" value="1"/>
</dbReference>
<dbReference type="GO" id="GO:0016020">
    <property type="term" value="C:membrane"/>
    <property type="evidence" value="ECO:0007669"/>
    <property type="project" value="UniProtKB-SubCell"/>
</dbReference>
<keyword evidence="4 5" id="KW-0472">Membrane</keyword>
<keyword evidence="2 5" id="KW-0812">Transmembrane</keyword>
<keyword evidence="8" id="KW-1185">Reference proteome</keyword>